<accession>A0A2T7VN23</accession>
<name>A0A2T7VN23_MICTE</name>
<evidence type="ECO:0000313" key="2">
    <source>
        <dbReference type="Proteomes" id="UP000244649"/>
    </source>
</evidence>
<organism evidence="1 2">
    <name type="scientific">Microbacterium testaceum</name>
    <name type="common">Aureobacterium testaceum</name>
    <name type="synonym">Brevibacterium testaceum</name>
    <dbReference type="NCBI Taxonomy" id="2033"/>
    <lineage>
        <taxon>Bacteria</taxon>
        <taxon>Bacillati</taxon>
        <taxon>Actinomycetota</taxon>
        <taxon>Actinomycetes</taxon>
        <taxon>Micrococcales</taxon>
        <taxon>Microbacteriaceae</taxon>
        <taxon>Microbacterium</taxon>
    </lineage>
</organism>
<proteinExistence type="predicted"/>
<dbReference type="EMBL" id="QDFT01000079">
    <property type="protein sequence ID" value="PVE58793.1"/>
    <property type="molecule type" value="Genomic_DNA"/>
</dbReference>
<dbReference type="AlphaFoldDB" id="A0A2T7VN23"/>
<comment type="caution">
    <text evidence="1">The sequence shown here is derived from an EMBL/GenBank/DDBJ whole genome shotgun (WGS) entry which is preliminary data.</text>
</comment>
<evidence type="ECO:0000313" key="1">
    <source>
        <dbReference type="EMBL" id="PVE58793.1"/>
    </source>
</evidence>
<protein>
    <submittedName>
        <fullName evidence="1">Uncharacterized protein</fullName>
    </submittedName>
</protein>
<dbReference type="Proteomes" id="UP000244649">
    <property type="component" value="Unassembled WGS sequence"/>
</dbReference>
<sequence length="68" mass="7508">MTATAPITPARRDFELAAMRHLLEMSRCVFNDPRWEGLSPLAIATSYADEMEMLKARAKTARDAAPAA</sequence>
<gene>
    <name evidence="1" type="ORF">DC432_15665</name>
</gene>
<reference evidence="1 2" key="1">
    <citation type="submission" date="2018-04" db="EMBL/GenBank/DDBJ databases">
        <authorList>
            <person name="Go L.Y."/>
            <person name="Mitchell J.A."/>
        </authorList>
    </citation>
    <scope>NUCLEOTIDE SEQUENCE [LARGE SCALE GENOMIC DNA]</scope>
    <source>
        <strain evidence="1 2">TPD7010</strain>
    </source>
</reference>
<dbReference type="RefSeq" id="WP_116538633.1">
    <property type="nucleotide sequence ID" value="NZ_QDFT01000079.1"/>
</dbReference>